<proteinExistence type="predicted"/>
<feature type="region of interest" description="Disordered" evidence="1">
    <location>
        <begin position="114"/>
        <end position="135"/>
    </location>
</feature>
<gene>
    <name evidence="2" type="ORF">FB45DRAFT_328455</name>
</gene>
<name>A0AAD7B576_9AGAR</name>
<feature type="compositionally biased region" description="Low complexity" evidence="1">
    <location>
        <begin position="114"/>
        <end position="123"/>
    </location>
</feature>
<accession>A0AAD7B576</accession>
<sequence length="231" mass="26444">MTIFSFTLATRQAPNISFLGSLFWGKYHNMTGSATFTFITCMHTNARPCSLALFTMEGLDGWMNNGNRSDLACFQQCLPNNAHQQRSFVSLSGTRDRGQYSFWGGNQNSNRYLPVKSSESPLDSSPPPGSYRLEQPRCAHSKNTYRYHLLTTTGILRFLRLYIFNVHGHGHNPIYPDRRVPLRPYMTAIKSSRDNERPGPKVVIVIHHHIYLLTWWSTHTSRHWTGPPADN</sequence>
<protein>
    <submittedName>
        <fullName evidence="2">Uncharacterized protein</fullName>
    </submittedName>
</protein>
<dbReference type="AlphaFoldDB" id="A0AAD7B576"/>
<keyword evidence="3" id="KW-1185">Reference proteome</keyword>
<comment type="caution">
    <text evidence="2">The sequence shown here is derived from an EMBL/GenBank/DDBJ whole genome shotgun (WGS) entry which is preliminary data.</text>
</comment>
<dbReference type="Proteomes" id="UP001221142">
    <property type="component" value="Unassembled WGS sequence"/>
</dbReference>
<dbReference type="EMBL" id="JARKIF010000034">
    <property type="protein sequence ID" value="KAJ7610941.1"/>
    <property type="molecule type" value="Genomic_DNA"/>
</dbReference>
<evidence type="ECO:0000313" key="3">
    <source>
        <dbReference type="Proteomes" id="UP001221142"/>
    </source>
</evidence>
<evidence type="ECO:0000313" key="2">
    <source>
        <dbReference type="EMBL" id="KAJ7610941.1"/>
    </source>
</evidence>
<organism evidence="2 3">
    <name type="scientific">Roridomyces roridus</name>
    <dbReference type="NCBI Taxonomy" id="1738132"/>
    <lineage>
        <taxon>Eukaryota</taxon>
        <taxon>Fungi</taxon>
        <taxon>Dikarya</taxon>
        <taxon>Basidiomycota</taxon>
        <taxon>Agaricomycotina</taxon>
        <taxon>Agaricomycetes</taxon>
        <taxon>Agaricomycetidae</taxon>
        <taxon>Agaricales</taxon>
        <taxon>Marasmiineae</taxon>
        <taxon>Mycenaceae</taxon>
        <taxon>Roridomyces</taxon>
    </lineage>
</organism>
<reference evidence="2" key="1">
    <citation type="submission" date="2023-03" db="EMBL/GenBank/DDBJ databases">
        <title>Massive genome expansion in bonnet fungi (Mycena s.s.) driven by repeated elements and novel gene families across ecological guilds.</title>
        <authorList>
            <consortium name="Lawrence Berkeley National Laboratory"/>
            <person name="Harder C.B."/>
            <person name="Miyauchi S."/>
            <person name="Viragh M."/>
            <person name="Kuo A."/>
            <person name="Thoen E."/>
            <person name="Andreopoulos B."/>
            <person name="Lu D."/>
            <person name="Skrede I."/>
            <person name="Drula E."/>
            <person name="Henrissat B."/>
            <person name="Morin E."/>
            <person name="Kohler A."/>
            <person name="Barry K."/>
            <person name="LaButti K."/>
            <person name="Morin E."/>
            <person name="Salamov A."/>
            <person name="Lipzen A."/>
            <person name="Mereny Z."/>
            <person name="Hegedus B."/>
            <person name="Baldrian P."/>
            <person name="Stursova M."/>
            <person name="Weitz H."/>
            <person name="Taylor A."/>
            <person name="Grigoriev I.V."/>
            <person name="Nagy L.G."/>
            <person name="Martin F."/>
            <person name="Kauserud H."/>
        </authorList>
    </citation>
    <scope>NUCLEOTIDE SEQUENCE</scope>
    <source>
        <strain evidence="2">9284</strain>
    </source>
</reference>
<evidence type="ECO:0000256" key="1">
    <source>
        <dbReference type="SAM" id="MobiDB-lite"/>
    </source>
</evidence>